<dbReference type="AlphaFoldDB" id="A0A4Z1JZ13"/>
<feature type="compositionally biased region" description="Polar residues" evidence="1">
    <location>
        <begin position="37"/>
        <end position="47"/>
    </location>
</feature>
<proteinExistence type="predicted"/>
<protein>
    <submittedName>
        <fullName evidence="2">Uncharacterized protein</fullName>
    </submittedName>
</protein>
<reference evidence="2 3" key="1">
    <citation type="submission" date="2017-12" db="EMBL/GenBank/DDBJ databases">
        <title>Comparative genomics of Botrytis spp.</title>
        <authorList>
            <person name="Valero-Jimenez C.A."/>
            <person name="Tapia P."/>
            <person name="Veloso J."/>
            <person name="Silva-Moreno E."/>
            <person name="Staats M."/>
            <person name="Valdes J.H."/>
            <person name="Van Kan J.A.L."/>
        </authorList>
    </citation>
    <scope>NUCLEOTIDE SEQUENCE [LARGE SCALE GENOMIC DNA]</scope>
    <source>
        <strain evidence="2 3">Be9601</strain>
    </source>
</reference>
<accession>A0A4Z1JZ13</accession>
<gene>
    <name evidence="2" type="ORF">BELL_0041g00250</name>
</gene>
<keyword evidence="3" id="KW-1185">Reference proteome</keyword>
<feature type="region of interest" description="Disordered" evidence="1">
    <location>
        <begin position="1"/>
        <end position="94"/>
    </location>
</feature>
<evidence type="ECO:0000313" key="3">
    <source>
        <dbReference type="Proteomes" id="UP000297229"/>
    </source>
</evidence>
<dbReference type="Proteomes" id="UP000297229">
    <property type="component" value="Unassembled WGS sequence"/>
</dbReference>
<evidence type="ECO:0000256" key="1">
    <source>
        <dbReference type="SAM" id="MobiDB-lite"/>
    </source>
</evidence>
<evidence type="ECO:0000313" key="2">
    <source>
        <dbReference type="EMBL" id="TGO79181.1"/>
    </source>
</evidence>
<feature type="compositionally biased region" description="Basic and acidic residues" evidence="1">
    <location>
        <begin position="18"/>
        <end position="36"/>
    </location>
</feature>
<comment type="caution">
    <text evidence="2">The sequence shown here is derived from an EMBL/GenBank/DDBJ whole genome shotgun (WGS) entry which is preliminary data.</text>
</comment>
<organism evidence="2 3">
    <name type="scientific">Botrytis elliptica</name>
    <dbReference type="NCBI Taxonomy" id="278938"/>
    <lineage>
        <taxon>Eukaryota</taxon>
        <taxon>Fungi</taxon>
        <taxon>Dikarya</taxon>
        <taxon>Ascomycota</taxon>
        <taxon>Pezizomycotina</taxon>
        <taxon>Leotiomycetes</taxon>
        <taxon>Helotiales</taxon>
        <taxon>Sclerotiniaceae</taxon>
        <taxon>Botrytis</taxon>
    </lineage>
</organism>
<feature type="compositionally biased region" description="Polar residues" evidence="1">
    <location>
        <begin position="1"/>
        <end position="13"/>
    </location>
</feature>
<sequence>MSHPARSQVSTGSRPAKQRSDKGKEREYKPQSDHISSRVSNARTQEFSIHGSGAPEVTEQVTEKKQLPHKVHVNLLPEDASEDSDQEGSAKWKPRKIAYQAPYTAVPNSHFSHK</sequence>
<dbReference type="EMBL" id="PQXM01000041">
    <property type="protein sequence ID" value="TGO79181.1"/>
    <property type="molecule type" value="Genomic_DNA"/>
</dbReference>
<name>A0A4Z1JZ13_9HELO</name>